<feature type="compositionally biased region" description="Low complexity" evidence="2">
    <location>
        <begin position="1478"/>
        <end position="1494"/>
    </location>
</feature>
<dbReference type="PANTHER" id="PTHR21564">
    <property type="entry name" value="BRAKELESS PROTEIN"/>
    <property type="match status" value="1"/>
</dbReference>
<feature type="compositionally biased region" description="Polar residues" evidence="2">
    <location>
        <begin position="1"/>
        <end position="12"/>
    </location>
</feature>
<keyword evidence="5" id="KW-1185">Reference proteome</keyword>
<keyword evidence="1" id="KW-0863">Zinc-finger</keyword>
<feature type="region of interest" description="Disordered" evidence="2">
    <location>
        <begin position="516"/>
        <end position="540"/>
    </location>
</feature>
<dbReference type="PANTHER" id="PTHR21564:SF5">
    <property type="entry name" value="SCRIBBLER, ISOFORM J"/>
    <property type="match status" value="1"/>
</dbReference>
<feature type="region of interest" description="Disordered" evidence="2">
    <location>
        <begin position="124"/>
        <end position="144"/>
    </location>
</feature>
<protein>
    <recommendedName>
        <fullName evidence="3">C2H2-type domain-containing protein</fullName>
    </recommendedName>
</protein>
<feature type="compositionally biased region" description="Low complexity" evidence="2">
    <location>
        <begin position="165"/>
        <end position="178"/>
    </location>
</feature>
<feature type="compositionally biased region" description="Gly residues" evidence="2">
    <location>
        <begin position="661"/>
        <end position="670"/>
    </location>
</feature>
<evidence type="ECO:0000313" key="4">
    <source>
        <dbReference type="EnsemblMetazoa" id="ACUA018671-PA"/>
    </source>
</evidence>
<dbReference type="STRING" id="139723.A0A182MHV9"/>
<dbReference type="VEuPathDB" id="VectorBase:ACUA018671"/>
<dbReference type="EnsemblMetazoa" id="ACUA018671-RA">
    <property type="protein sequence ID" value="ACUA018671-PA"/>
    <property type="gene ID" value="ACUA018671"/>
</dbReference>
<proteinExistence type="predicted"/>
<keyword evidence="1" id="KW-0862">Zinc</keyword>
<accession>A0A182MHV9</accession>
<evidence type="ECO:0000259" key="3">
    <source>
        <dbReference type="PROSITE" id="PS50157"/>
    </source>
</evidence>
<dbReference type="PROSITE" id="PS50157">
    <property type="entry name" value="ZINC_FINGER_C2H2_2"/>
    <property type="match status" value="1"/>
</dbReference>
<feature type="compositionally biased region" description="Low complexity" evidence="2">
    <location>
        <begin position="1217"/>
        <end position="1232"/>
    </location>
</feature>
<feature type="region of interest" description="Disordered" evidence="2">
    <location>
        <begin position="162"/>
        <end position="267"/>
    </location>
</feature>
<feature type="compositionally biased region" description="Polar residues" evidence="2">
    <location>
        <begin position="637"/>
        <end position="654"/>
    </location>
</feature>
<feature type="compositionally biased region" description="Basic residues" evidence="2">
    <location>
        <begin position="222"/>
        <end position="234"/>
    </location>
</feature>
<feature type="compositionally biased region" description="Pro residues" evidence="2">
    <location>
        <begin position="1234"/>
        <end position="1245"/>
    </location>
</feature>
<feature type="compositionally biased region" description="Low complexity" evidence="2">
    <location>
        <begin position="13"/>
        <end position="60"/>
    </location>
</feature>
<feature type="compositionally biased region" description="Polar residues" evidence="2">
    <location>
        <begin position="758"/>
        <end position="770"/>
    </location>
</feature>
<feature type="compositionally biased region" description="Basic and acidic residues" evidence="2">
    <location>
        <begin position="1456"/>
        <end position="1466"/>
    </location>
</feature>
<dbReference type="GO" id="GO:0006357">
    <property type="term" value="P:regulation of transcription by RNA polymerase II"/>
    <property type="evidence" value="ECO:0007669"/>
    <property type="project" value="TreeGrafter"/>
</dbReference>
<feature type="compositionally biased region" description="Gly residues" evidence="2">
    <location>
        <begin position="739"/>
        <end position="753"/>
    </location>
</feature>
<keyword evidence="1" id="KW-0479">Metal-binding</keyword>
<feature type="region of interest" description="Disordered" evidence="2">
    <location>
        <begin position="705"/>
        <end position="798"/>
    </location>
</feature>
<feature type="compositionally biased region" description="Low complexity" evidence="2">
    <location>
        <begin position="1031"/>
        <end position="1043"/>
    </location>
</feature>
<feature type="compositionally biased region" description="Polar residues" evidence="2">
    <location>
        <begin position="70"/>
        <end position="88"/>
    </location>
</feature>
<reference evidence="5" key="1">
    <citation type="submission" date="2013-09" db="EMBL/GenBank/DDBJ databases">
        <title>The Genome Sequence of Anopheles culicifacies species A.</title>
        <authorList>
            <consortium name="The Broad Institute Genomics Platform"/>
            <person name="Neafsey D.E."/>
            <person name="Besansky N."/>
            <person name="Howell P."/>
            <person name="Walton C."/>
            <person name="Young S.K."/>
            <person name="Zeng Q."/>
            <person name="Gargeya S."/>
            <person name="Fitzgerald M."/>
            <person name="Haas B."/>
            <person name="Abouelleil A."/>
            <person name="Allen A.W."/>
            <person name="Alvarado L."/>
            <person name="Arachchi H.M."/>
            <person name="Berlin A.M."/>
            <person name="Chapman S.B."/>
            <person name="Gainer-Dewar J."/>
            <person name="Goldberg J."/>
            <person name="Griggs A."/>
            <person name="Gujja S."/>
            <person name="Hansen M."/>
            <person name="Howarth C."/>
            <person name="Imamovic A."/>
            <person name="Ireland A."/>
            <person name="Larimer J."/>
            <person name="McCowan C."/>
            <person name="Murphy C."/>
            <person name="Pearson M."/>
            <person name="Poon T.W."/>
            <person name="Priest M."/>
            <person name="Roberts A."/>
            <person name="Saif S."/>
            <person name="Shea T."/>
            <person name="Sisk P."/>
            <person name="Sykes S."/>
            <person name="Wortman J."/>
            <person name="Nusbaum C."/>
            <person name="Birren B."/>
        </authorList>
    </citation>
    <scope>NUCLEOTIDE SEQUENCE [LARGE SCALE GENOMIC DNA]</scope>
    <source>
        <strain evidence="5">A-37</strain>
    </source>
</reference>
<feature type="compositionally biased region" description="Polar residues" evidence="2">
    <location>
        <begin position="203"/>
        <end position="221"/>
    </location>
</feature>
<dbReference type="InterPro" id="IPR040010">
    <property type="entry name" value="ZN608/ZN609"/>
</dbReference>
<dbReference type="GO" id="GO:0005634">
    <property type="term" value="C:nucleus"/>
    <property type="evidence" value="ECO:0007669"/>
    <property type="project" value="TreeGrafter"/>
</dbReference>
<feature type="region of interest" description="Disordered" evidence="2">
    <location>
        <begin position="1"/>
        <end position="102"/>
    </location>
</feature>
<feature type="compositionally biased region" description="Low complexity" evidence="2">
    <location>
        <begin position="1196"/>
        <end position="1210"/>
    </location>
</feature>
<name>A0A182MHV9_9DIPT</name>
<feature type="domain" description="C2H2-type" evidence="3">
    <location>
        <begin position="847"/>
        <end position="877"/>
    </location>
</feature>
<sequence>MNQGTDSNNEGANNLTSSGSSSNSSGGTNSHSNSTRGNSTSSSGSRNSIISISGSKSNSGSDGGNPGGSETFSGKANPATHTTIQQHRLQPHPVSATLDPASIEAERGSYSALVSPVGVVPTVGSASTSADIKDSNFDDDNEWDVGIGDLIIDLDADIEKTGANQHQQQQRQQLQQTQTPGGGVLQFLSTSGGGNSGEPPSSAISSVATHSNQARSGNASGKSRKTSPIKRTKPGTKTSEAKHEIVKSDQNGTTPTTATLSAGGGAGGSTTGIGASAALTSTTGVTGMTTSALVGAGSGSLTAVGALGGGGPTIGINAGGGGTTSGHLTADSDSTGMGGGGAIGTAAGGGQQPCSSSSCIYAKSGSNNGGGDHGSGGSITHGSSHRIGAGGIIPGSLSVGTGSNSGSTANAPNAPGPPVLGKDINKLLNLNVPSTGAHNSGGTNANSSSSITGSGTGNIANANNIHTGGTGVLKAQLQAGSMTGTANEAAGTTTTNMMGGVGMFAGSVASSPNLSAALSAHDDKSGSSPPPAKRHKGERKEMVDVCVGTSVGTITEPDCLGPCEPGTSVTLEGIVWHETEGGVLVVNVTWRGKTYVGTLIDCTKHDWAPPRFCDSPTEELDSRTPKGRGKRGRSSALLPSNDLSNFTETRSSMHSKLRNGGSKGRGGRGGIIETNAASSGATGGAKLPTLTASANVLGAGNNGGSLGATNTPSTSPVAFLPPRAEKRKSKDESPSPLGAGSGSGGTTGVGVGSNNGAPNTMSNNVINPASVNMGGNSSGNGGNGFNNGSNTADGAGGHTSNATSIVNLVTGLNVQVSGSGGSSTGGGSACKKAKSSTAACAISPVLLECPEQDCSKKYKHANGLKYHQSHAHAGSASSMDEDSLQAPESPQRIAPSPTTNNAAPSPLSMAVGSNAALPAAAGTTGGSSSTGSNSELVLALSSNTPGGSGSSTAIATSSSSAPSPSQTVSGSTSCISTVSSQLSQQNLASKQQPLGANSANTINNGTAGGGIGSQDASSAASHATGGILHQSSSSDQIPSSAGSVGPLGGSEQQEAGGADMSADGGSTALNDEDPNVSVAGGMNAVASVAIARSPAVNIGMLSNPASAPSTPVDAHKPPHSYAKQKKSRKSPGPSTNTDYDSLASSAGNRTEDVQSPAYSDISDDSTPVTDATDLPMGATEKSKGSHLTEGTRKTNEPPVESVSNSSNNAPGAGGPLGALSGYGLYPYYAGLPHQQPPPPPPPGGPYFPTAADLGSNKPPPPPPIGSVPLPHGVATNIAPPSASVTGGPLEYSKNKEPPLDLMNKPNNTGPPQPHPLHQSQPPPSALPPPPSLAPSGPPTGPDGIRTAGGLMLNPSVTAGLSPMAGGNDVKDGSMLNAGPPPPPGGKVMPHYYPYGYVPPGYNYPGLDAGYGQLSVISDETKHSPVVTVKEERLKESPSPSEYSKLGASPLMASKHIKSESTKDIKTEPGLSGSGGASLHGPGLHPKDPQQGGPNQQPPSLPPQSLGPYGSMFRHGLGVGPPGPGGPPPPSHIATSREEDLRRMFSYTDQRRNPPPTGHPVGPPGLPPGLNPKDEPHSPSSHGQSQQQSGLHGQSLSGQGSGKSSKSSSGQTGSSSSSGGGGSKGMGKGSDSGSGSIKQEDKESSSHKLKQQQQQQQEGQKPTMETQGPPPPPTSQYYSPSLYMSASPFGFDPNHQMYRQMLVSTAPYSPAPYHLQIPRFNHPPEDLSRNQSTKALDLLQHHASQYYNSHKIHELSERAMKSPTSNSVKNRILYNVKQEKLFDDAFFDFAT</sequence>
<feature type="compositionally biased region" description="Low complexity" evidence="2">
    <location>
        <begin position="1579"/>
        <end position="1616"/>
    </location>
</feature>
<reference evidence="4" key="2">
    <citation type="submission" date="2020-05" db="UniProtKB">
        <authorList>
            <consortium name="EnsemblMetazoa"/>
        </authorList>
    </citation>
    <scope>IDENTIFICATION</scope>
    <source>
        <strain evidence="4">A-37</strain>
    </source>
</reference>
<feature type="compositionally biased region" description="Low complexity" evidence="2">
    <location>
        <begin position="1055"/>
        <end position="1068"/>
    </location>
</feature>
<dbReference type="GO" id="GO:0008270">
    <property type="term" value="F:zinc ion binding"/>
    <property type="evidence" value="ECO:0007669"/>
    <property type="project" value="UniProtKB-KW"/>
</dbReference>
<feature type="region of interest" description="Disordered" evidence="2">
    <location>
        <begin position="1421"/>
        <end position="1680"/>
    </location>
</feature>
<dbReference type="PROSITE" id="PS00028">
    <property type="entry name" value="ZINC_FINGER_C2H2_1"/>
    <property type="match status" value="1"/>
</dbReference>
<feature type="compositionally biased region" description="Pro residues" evidence="2">
    <location>
        <begin position="1520"/>
        <end position="1530"/>
    </location>
</feature>
<feature type="compositionally biased region" description="Gly residues" evidence="2">
    <location>
        <begin position="1617"/>
        <end position="1631"/>
    </location>
</feature>
<feature type="region of interest" description="Disordered" evidence="2">
    <location>
        <begin position="986"/>
        <end position="1078"/>
    </location>
</feature>
<evidence type="ECO:0000256" key="1">
    <source>
        <dbReference type="PROSITE-ProRule" id="PRU00042"/>
    </source>
</evidence>
<feature type="compositionally biased region" description="Low complexity" evidence="2">
    <location>
        <begin position="435"/>
        <end position="451"/>
    </location>
</feature>
<feature type="region of interest" description="Disordered" evidence="2">
    <location>
        <begin position="611"/>
        <end position="683"/>
    </location>
</feature>
<feature type="region of interest" description="Disordered" evidence="2">
    <location>
        <begin position="370"/>
        <end position="451"/>
    </location>
</feature>
<dbReference type="Proteomes" id="UP000075883">
    <property type="component" value="Unassembled WGS sequence"/>
</dbReference>
<feature type="compositionally biased region" description="Gly residues" evidence="2">
    <location>
        <begin position="370"/>
        <end position="379"/>
    </location>
</feature>
<feature type="compositionally biased region" description="Gly residues" evidence="2">
    <location>
        <begin position="776"/>
        <end position="785"/>
    </location>
</feature>
<feature type="region of interest" description="Disordered" evidence="2">
    <location>
        <begin position="939"/>
        <end position="972"/>
    </location>
</feature>
<feature type="region of interest" description="Disordered" evidence="2">
    <location>
        <begin position="869"/>
        <end position="909"/>
    </location>
</feature>
<evidence type="ECO:0000313" key="5">
    <source>
        <dbReference type="Proteomes" id="UP000075883"/>
    </source>
</evidence>
<feature type="compositionally biased region" description="Low complexity" evidence="2">
    <location>
        <begin position="995"/>
        <end position="1005"/>
    </location>
</feature>
<dbReference type="InterPro" id="IPR013087">
    <property type="entry name" value="Znf_C2H2_type"/>
</dbReference>
<organism evidence="4 5">
    <name type="scientific">Anopheles culicifacies</name>
    <dbReference type="NCBI Taxonomy" id="139723"/>
    <lineage>
        <taxon>Eukaryota</taxon>
        <taxon>Metazoa</taxon>
        <taxon>Ecdysozoa</taxon>
        <taxon>Arthropoda</taxon>
        <taxon>Hexapoda</taxon>
        <taxon>Insecta</taxon>
        <taxon>Pterygota</taxon>
        <taxon>Neoptera</taxon>
        <taxon>Endopterygota</taxon>
        <taxon>Diptera</taxon>
        <taxon>Nematocera</taxon>
        <taxon>Culicoidea</taxon>
        <taxon>Culicidae</taxon>
        <taxon>Anophelinae</taxon>
        <taxon>Anopheles</taxon>
        <taxon>culicifacies species complex</taxon>
    </lineage>
</organism>
<feature type="compositionally biased region" description="Pro residues" evidence="2">
    <location>
        <begin position="1552"/>
        <end position="1569"/>
    </location>
</feature>
<feature type="compositionally biased region" description="Polar residues" evidence="2">
    <location>
        <begin position="398"/>
        <end position="411"/>
    </location>
</feature>
<dbReference type="EMBL" id="AXCM01007050">
    <property type="status" value="NOT_ANNOTATED_CDS"/>
    <property type="molecule type" value="Genomic_DNA"/>
</dbReference>
<feature type="compositionally biased region" description="Pro residues" evidence="2">
    <location>
        <begin position="1308"/>
        <end position="1340"/>
    </location>
</feature>
<evidence type="ECO:0000256" key="2">
    <source>
        <dbReference type="SAM" id="MobiDB-lite"/>
    </source>
</evidence>
<feature type="compositionally biased region" description="Low complexity" evidence="2">
    <location>
        <begin position="950"/>
        <end position="972"/>
    </location>
</feature>
<feature type="compositionally biased region" description="Polar residues" evidence="2">
    <location>
        <begin position="1132"/>
        <end position="1148"/>
    </location>
</feature>
<feature type="compositionally biased region" description="Basic and acidic residues" evidence="2">
    <location>
        <begin position="1421"/>
        <end position="1435"/>
    </location>
</feature>
<feature type="compositionally biased region" description="Low complexity" evidence="2">
    <location>
        <begin position="252"/>
        <end position="261"/>
    </location>
</feature>
<feature type="region of interest" description="Disordered" evidence="2">
    <location>
        <begin position="1099"/>
        <end position="1388"/>
    </location>
</feature>